<evidence type="ECO:0008006" key="3">
    <source>
        <dbReference type="Google" id="ProtNLM"/>
    </source>
</evidence>
<evidence type="ECO:0000313" key="2">
    <source>
        <dbReference type="Proteomes" id="UP000034617"/>
    </source>
</evidence>
<comment type="caution">
    <text evidence="1">The sequence shown here is derived from an EMBL/GenBank/DDBJ whole genome shotgun (WGS) entry which is preliminary data.</text>
</comment>
<dbReference type="EMBL" id="LCHM01000006">
    <property type="protein sequence ID" value="KKT38735.1"/>
    <property type="molecule type" value="Genomic_DNA"/>
</dbReference>
<dbReference type="AlphaFoldDB" id="A0A0G1GVS2"/>
<dbReference type="InterPro" id="IPR027417">
    <property type="entry name" value="P-loop_NTPase"/>
</dbReference>
<evidence type="ECO:0000313" key="1">
    <source>
        <dbReference type="EMBL" id="KKT38735.1"/>
    </source>
</evidence>
<sequence length="576" mass="66962">MILELSATPTDQSNVLVDIKGIELSREEMIKLDLHVINKTNPNWKDTLLASVDKRNVLEKKAIEYEANTGVYIRPICLIQVERTGKDQRGGRFIHAEDVREQLIKVVGIPENQVAVTSSELKEIEGIDLLAKNTEIRYIITKQALQEGWDCPFAYVLTVLTNPQSKSALTQLVGRILRQPYARKTKIPELDESYVYTFQQSAGKILSEIKIGFEDEGLGDLTTRIIDIGGEKEEREKRYAHVQSKFGKSIEHFVLPMFVINDNGTWRLVSYDQDILSRINWLHIDLHKLETLTLKSEDDKNVEMGINLSKDEKELIESHVISRTSEGGLVLDTEFVARQLIDVIPNPWIAYETAEKTFKLLSRKYNRLTLINNLVFIIEELKKELLKQSDLLAQKVFDDLVKKEMLRFMVVNERTGYKLPNKIEIAGNSVRLNKSDGEPLQQSLFDFVPQEELNDDERDVAWYLEDQERMFFWYRNRARNDYAVQGWRKQKIYPDFIFTTNDRDKTAFNKVYVVETKGIHLKNEDTAYKESVFDLCNRLSEEKNISELGFKYTDTPIRFNVVFSDEWKRKLNEILS</sequence>
<dbReference type="PATRIC" id="fig|1618447.3.peg.229"/>
<proteinExistence type="predicted"/>
<protein>
    <recommendedName>
        <fullName evidence="3">Type III restriction enzyme, res subunit</fullName>
    </recommendedName>
</protein>
<organism evidence="1 2">
    <name type="scientific">Candidatus Gottesmanbacteria bacterium GW2011_GWB1_44_11c</name>
    <dbReference type="NCBI Taxonomy" id="1618447"/>
    <lineage>
        <taxon>Bacteria</taxon>
        <taxon>Candidatus Gottesmaniibacteriota</taxon>
    </lineage>
</organism>
<name>A0A0G1GVS2_9BACT</name>
<gene>
    <name evidence="1" type="ORF">UW22_C0006G0001</name>
</gene>
<dbReference type="CDD" id="cd18785">
    <property type="entry name" value="SF2_C"/>
    <property type="match status" value="1"/>
</dbReference>
<dbReference type="Gene3D" id="3.40.50.300">
    <property type="entry name" value="P-loop containing nucleotide triphosphate hydrolases"/>
    <property type="match status" value="1"/>
</dbReference>
<accession>A0A0G1GVS2</accession>
<dbReference type="SUPFAM" id="SSF52540">
    <property type="entry name" value="P-loop containing nucleoside triphosphate hydrolases"/>
    <property type="match status" value="1"/>
</dbReference>
<reference evidence="1 2" key="1">
    <citation type="journal article" date="2015" name="Nature">
        <title>rRNA introns, odd ribosomes, and small enigmatic genomes across a large radiation of phyla.</title>
        <authorList>
            <person name="Brown C.T."/>
            <person name="Hug L.A."/>
            <person name="Thomas B.C."/>
            <person name="Sharon I."/>
            <person name="Castelle C.J."/>
            <person name="Singh A."/>
            <person name="Wilkins M.J."/>
            <person name="Williams K.H."/>
            <person name="Banfield J.F."/>
        </authorList>
    </citation>
    <scope>NUCLEOTIDE SEQUENCE [LARGE SCALE GENOMIC DNA]</scope>
</reference>
<dbReference type="Proteomes" id="UP000034617">
    <property type="component" value="Unassembled WGS sequence"/>
</dbReference>